<dbReference type="GO" id="GO:0003723">
    <property type="term" value="F:RNA binding"/>
    <property type="evidence" value="ECO:0007669"/>
    <property type="project" value="InterPro"/>
</dbReference>
<evidence type="ECO:0000313" key="5">
    <source>
        <dbReference type="EMBL" id="KAE8682852.1"/>
    </source>
</evidence>
<dbReference type="Gene3D" id="1.25.40.10">
    <property type="entry name" value="Tetratricopeptide repeat domain"/>
    <property type="match status" value="1"/>
</dbReference>
<organism evidence="5 6">
    <name type="scientific">Hibiscus syriacus</name>
    <name type="common">Rose of Sharon</name>
    <dbReference type="NCBI Taxonomy" id="106335"/>
    <lineage>
        <taxon>Eukaryota</taxon>
        <taxon>Viridiplantae</taxon>
        <taxon>Streptophyta</taxon>
        <taxon>Embryophyta</taxon>
        <taxon>Tracheophyta</taxon>
        <taxon>Spermatophyta</taxon>
        <taxon>Magnoliopsida</taxon>
        <taxon>eudicotyledons</taxon>
        <taxon>Gunneridae</taxon>
        <taxon>Pentapetalae</taxon>
        <taxon>rosids</taxon>
        <taxon>malvids</taxon>
        <taxon>Malvales</taxon>
        <taxon>Malvaceae</taxon>
        <taxon>Malvoideae</taxon>
        <taxon>Hibiscus</taxon>
    </lineage>
</organism>
<dbReference type="GO" id="GO:0008270">
    <property type="term" value="F:zinc ion binding"/>
    <property type="evidence" value="ECO:0007669"/>
    <property type="project" value="InterPro"/>
</dbReference>
<dbReference type="NCBIfam" id="TIGR00756">
    <property type="entry name" value="PPR"/>
    <property type="match status" value="1"/>
</dbReference>
<name>A0A6A2YV03_HIBSY</name>
<reference evidence="5" key="1">
    <citation type="submission" date="2019-09" db="EMBL/GenBank/DDBJ databases">
        <title>Draft genome information of white flower Hibiscus syriacus.</title>
        <authorList>
            <person name="Kim Y.-M."/>
        </authorList>
    </citation>
    <scope>NUCLEOTIDE SEQUENCE [LARGE SCALE GENOMIC DNA]</scope>
    <source>
        <strain evidence="5">YM2019G1</strain>
    </source>
</reference>
<dbReference type="InterPro" id="IPR046849">
    <property type="entry name" value="E2_motif"/>
</dbReference>
<dbReference type="InterPro" id="IPR011990">
    <property type="entry name" value="TPR-like_helical_dom_sf"/>
</dbReference>
<evidence type="ECO:0000313" key="6">
    <source>
        <dbReference type="Proteomes" id="UP000436088"/>
    </source>
</evidence>
<dbReference type="Pfam" id="PF20430">
    <property type="entry name" value="Eplus_motif"/>
    <property type="match status" value="1"/>
</dbReference>
<evidence type="ECO:0000256" key="3">
    <source>
        <dbReference type="PROSITE-ProRule" id="PRU00708"/>
    </source>
</evidence>
<evidence type="ECO:0000259" key="4">
    <source>
        <dbReference type="Pfam" id="PF14432"/>
    </source>
</evidence>
<protein>
    <submittedName>
        <fullName evidence="5">Dehydration-responsive element-binding protein 3-like</fullName>
    </submittedName>
</protein>
<comment type="caution">
    <text evidence="5">The sequence shown here is derived from an EMBL/GenBank/DDBJ whole genome shotgun (WGS) entry which is preliminary data.</text>
</comment>
<dbReference type="Pfam" id="PF13041">
    <property type="entry name" value="PPR_2"/>
    <property type="match status" value="1"/>
</dbReference>
<accession>A0A6A2YV03</accession>
<dbReference type="GO" id="GO:0009451">
    <property type="term" value="P:RNA modification"/>
    <property type="evidence" value="ECO:0007669"/>
    <property type="project" value="InterPro"/>
</dbReference>
<dbReference type="InterPro" id="IPR032867">
    <property type="entry name" value="DYW_dom"/>
</dbReference>
<gene>
    <name evidence="5" type="ORF">F3Y22_tig00111234pilonHSYRG00080</name>
</gene>
<keyword evidence="6" id="KW-1185">Reference proteome</keyword>
<dbReference type="PROSITE" id="PS51375">
    <property type="entry name" value="PPR"/>
    <property type="match status" value="1"/>
</dbReference>
<dbReference type="PANTHER" id="PTHR47926">
    <property type="entry name" value="PENTATRICOPEPTIDE REPEAT-CONTAINING PROTEIN"/>
    <property type="match status" value="1"/>
</dbReference>
<sequence>MKGRQKLRQAIDSLYTGGQATAEAYAPLVLECLRVNDVGQAKRLQSRMDPHYFTPNDTFLHNRLLHLCSKMMPRLFHMMPSRNVVSWNAMIRGYAQNGQDLEALALYDKLLQEKLKPDNITFLAVLSACSHAGLVEEGRRYFDSIIKGDIEHAEMAAERLFESNPLNAGPYFMLSNIGIEINNEVHKFVAEDATHPQTEIIYEELSRLIKKLHGAGFMPGTKLFLHNMVEEEKFASICYRSEKLGLAFGLIKKPYGTTPIRNMKNIRVCNSIITSMEVAPAGITGEQ</sequence>
<feature type="domain" description="DYW" evidence="4">
    <location>
        <begin position="216"/>
        <end position="276"/>
    </location>
</feature>
<evidence type="ECO:0000256" key="1">
    <source>
        <dbReference type="ARBA" id="ARBA00006643"/>
    </source>
</evidence>
<dbReference type="EMBL" id="VEPZ02001277">
    <property type="protein sequence ID" value="KAE8682852.1"/>
    <property type="molecule type" value="Genomic_DNA"/>
</dbReference>
<dbReference type="InterPro" id="IPR002885">
    <property type="entry name" value="PPR_rpt"/>
</dbReference>
<dbReference type="Proteomes" id="UP000436088">
    <property type="component" value="Unassembled WGS sequence"/>
</dbReference>
<keyword evidence="2" id="KW-0677">Repeat</keyword>
<evidence type="ECO:0000256" key="2">
    <source>
        <dbReference type="ARBA" id="ARBA00022737"/>
    </source>
</evidence>
<dbReference type="AlphaFoldDB" id="A0A6A2YV03"/>
<dbReference type="Pfam" id="PF14432">
    <property type="entry name" value="DYW_deaminase"/>
    <property type="match status" value="1"/>
</dbReference>
<dbReference type="InterPro" id="IPR046960">
    <property type="entry name" value="PPR_At4g14850-like_plant"/>
</dbReference>
<comment type="similarity">
    <text evidence="1">Belongs to the PPR family. PCMP-H subfamily.</text>
</comment>
<feature type="repeat" description="PPR" evidence="3">
    <location>
        <begin position="83"/>
        <end position="117"/>
    </location>
</feature>
<proteinExistence type="inferred from homology"/>